<comment type="caution">
    <text evidence="7">The sequence shown here is derived from an EMBL/GenBank/DDBJ whole genome shotgun (WGS) entry which is preliminary data.</text>
</comment>
<feature type="region of interest" description="Disordered" evidence="5">
    <location>
        <begin position="1"/>
        <end position="20"/>
    </location>
</feature>
<evidence type="ECO:0000313" key="8">
    <source>
        <dbReference type="Proteomes" id="UP000235598"/>
    </source>
</evidence>
<dbReference type="EMBL" id="PNHK01000001">
    <property type="protein sequence ID" value="PMD06459.1"/>
    <property type="molecule type" value="Genomic_DNA"/>
</dbReference>
<dbReference type="InterPro" id="IPR013324">
    <property type="entry name" value="RNA_pol_sigma_r3/r4-like"/>
</dbReference>
<organism evidence="7 8">
    <name type="scientific">Brevibacterium paucivorans</name>
    <dbReference type="NCBI Taxonomy" id="170994"/>
    <lineage>
        <taxon>Bacteria</taxon>
        <taxon>Bacillati</taxon>
        <taxon>Actinomycetota</taxon>
        <taxon>Actinomycetes</taxon>
        <taxon>Micrococcales</taxon>
        <taxon>Brevibacteriaceae</taxon>
        <taxon>Brevibacterium</taxon>
    </lineage>
</organism>
<keyword evidence="2" id="KW-0805">Transcription regulation</keyword>
<dbReference type="OrthoDB" id="3265528at2"/>
<keyword evidence="3" id="KW-0731">Sigma factor</keyword>
<comment type="similarity">
    <text evidence="1">Belongs to the sigma-70 factor family. ECF subfamily.</text>
</comment>
<dbReference type="SUPFAM" id="SSF88659">
    <property type="entry name" value="Sigma3 and sigma4 domains of RNA polymerase sigma factors"/>
    <property type="match status" value="1"/>
</dbReference>
<dbReference type="RefSeq" id="WP_102238104.1">
    <property type="nucleotide sequence ID" value="NZ_PNHK01000001.1"/>
</dbReference>
<sequence>MEVTVRYEAPNARNESTSTSFNIDSGELALMVDTDRHQRAAQTGRPVEEVEPRHPQEIIDGLWNAEEAVNHEFHRGDRGPGGKTCTCGAGCGERRGCRLPSNEPWSFDQLVDEDREPTVFGQSPEELLIAAEDARRHEADLAAQRAAISALEGTRRQVAELLAYEGLKQAEIARRLGLTPGRVSQVASEVRSIVQEAVEQSRLNIPGELGSGVRGLANRVGPTSKEGR</sequence>
<dbReference type="Pfam" id="PF08281">
    <property type="entry name" value="Sigma70_r4_2"/>
    <property type="match status" value="1"/>
</dbReference>
<keyword evidence="4" id="KW-0804">Transcription</keyword>
<reference evidence="7 8" key="1">
    <citation type="submission" date="2017-09" db="EMBL/GenBank/DDBJ databases">
        <title>Bacterial strain isolated from the female urinary microbiota.</title>
        <authorList>
            <person name="Thomas-White K."/>
            <person name="Kumar N."/>
            <person name="Forster S."/>
            <person name="Putonti C."/>
            <person name="Lawley T."/>
            <person name="Wolfe A.J."/>
        </authorList>
    </citation>
    <scope>NUCLEOTIDE SEQUENCE [LARGE SCALE GENOMIC DNA]</scope>
    <source>
        <strain evidence="7 8">UMB1301</strain>
    </source>
</reference>
<dbReference type="GO" id="GO:0003677">
    <property type="term" value="F:DNA binding"/>
    <property type="evidence" value="ECO:0007669"/>
    <property type="project" value="InterPro"/>
</dbReference>
<proteinExistence type="inferred from homology"/>
<evidence type="ECO:0000256" key="3">
    <source>
        <dbReference type="ARBA" id="ARBA00023082"/>
    </source>
</evidence>
<evidence type="ECO:0000256" key="1">
    <source>
        <dbReference type="ARBA" id="ARBA00010641"/>
    </source>
</evidence>
<evidence type="ECO:0000256" key="2">
    <source>
        <dbReference type="ARBA" id="ARBA00023015"/>
    </source>
</evidence>
<dbReference type="Proteomes" id="UP000235598">
    <property type="component" value="Unassembled WGS sequence"/>
</dbReference>
<dbReference type="GO" id="GO:0006352">
    <property type="term" value="P:DNA-templated transcription initiation"/>
    <property type="evidence" value="ECO:0007669"/>
    <property type="project" value="InterPro"/>
</dbReference>
<name>A0A2N6VQT3_9MICO</name>
<evidence type="ECO:0000256" key="5">
    <source>
        <dbReference type="SAM" id="MobiDB-lite"/>
    </source>
</evidence>
<protein>
    <submittedName>
        <fullName evidence="7">RNA polymerase subunit sigma-70</fullName>
    </submittedName>
</protein>
<dbReference type="Gene3D" id="1.10.10.10">
    <property type="entry name" value="Winged helix-like DNA-binding domain superfamily/Winged helix DNA-binding domain"/>
    <property type="match status" value="1"/>
</dbReference>
<feature type="domain" description="RNA polymerase sigma factor 70 region 4 type 2" evidence="6">
    <location>
        <begin position="146"/>
        <end position="184"/>
    </location>
</feature>
<evidence type="ECO:0000256" key="4">
    <source>
        <dbReference type="ARBA" id="ARBA00023163"/>
    </source>
</evidence>
<dbReference type="AlphaFoldDB" id="A0A2N6VQT3"/>
<evidence type="ECO:0000313" key="7">
    <source>
        <dbReference type="EMBL" id="PMD06459.1"/>
    </source>
</evidence>
<dbReference type="GO" id="GO:0016987">
    <property type="term" value="F:sigma factor activity"/>
    <property type="evidence" value="ECO:0007669"/>
    <property type="project" value="UniProtKB-KW"/>
</dbReference>
<dbReference type="InterPro" id="IPR013249">
    <property type="entry name" value="RNA_pol_sigma70_r4_t2"/>
</dbReference>
<dbReference type="InterPro" id="IPR036388">
    <property type="entry name" value="WH-like_DNA-bd_sf"/>
</dbReference>
<evidence type="ECO:0000259" key="6">
    <source>
        <dbReference type="Pfam" id="PF08281"/>
    </source>
</evidence>
<gene>
    <name evidence="7" type="ORF">CJ199_03590</name>
</gene>
<accession>A0A2N6VQT3</accession>